<keyword evidence="2" id="KW-0813">Transport</keyword>
<keyword evidence="9" id="KW-0472">Membrane</keyword>
<dbReference type="PANTHER" id="PTHR42771">
    <property type="entry name" value="IRON(3+)-HYDROXAMATE IMPORT ATP-BINDING PROTEIN FHUC"/>
    <property type="match status" value="1"/>
</dbReference>
<dbReference type="InterPro" id="IPR003593">
    <property type="entry name" value="AAA+_ATPase"/>
</dbReference>
<comment type="caution">
    <text evidence="11">The sequence shown here is derived from an EMBL/GenBank/DDBJ whole genome shotgun (WGS) entry which is preliminary data.</text>
</comment>
<proteinExistence type="predicted"/>
<evidence type="ECO:0000256" key="1">
    <source>
        <dbReference type="ARBA" id="ARBA00004202"/>
    </source>
</evidence>
<evidence type="ECO:0000256" key="9">
    <source>
        <dbReference type="ARBA" id="ARBA00023136"/>
    </source>
</evidence>
<evidence type="ECO:0000256" key="3">
    <source>
        <dbReference type="ARBA" id="ARBA00022475"/>
    </source>
</evidence>
<reference evidence="11" key="1">
    <citation type="submission" date="2020-09" db="EMBL/GenBank/DDBJ databases">
        <title>Bacillus faecalis sp. nov., a moderately halophilic bacterium isolated from cow faeces.</title>
        <authorList>
            <person name="Jiang L."/>
            <person name="Lee J."/>
        </authorList>
    </citation>
    <scope>NUCLEOTIDE SEQUENCE</scope>
    <source>
        <strain evidence="11">AGMB 02131</strain>
    </source>
</reference>
<evidence type="ECO:0000256" key="7">
    <source>
        <dbReference type="ARBA" id="ARBA00023004"/>
    </source>
</evidence>
<dbReference type="PROSITE" id="PS50893">
    <property type="entry name" value="ABC_TRANSPORTER_2"/>
    <property type="match status" value="1"/>
</dbReference>
<keyword evidence="3" id="KW-1003">Cell membrane</keyword>
<protein>
    <submittedName>
        <fullName evidence="11">ABC transporter ATP-binding protein</fullName>
    </submittedName>
</protein>
<dbReference type="SMART" id="SM00382">
    <property type="entry name" value="AAA"/>
    <property type="match status" value="1"/>
</dbReference>
<dbReference type="Proteomes" id="UP000602076">
    <property type="component" value="Unassembled WGS sequence"/>
</dbReference>
<evidence type="ECO:0000256" key="6">
    <source>
        <dbReference type="ARBA" id="ARBA00022840"/>
    </source>
</evidence>
<dbReference type="InterPro" id="IPR017871">
    <property type="entry name" value="ABC_transporter-like_CS"/>
</dbReference>
<gene>
    <name evidence="11" type="ORF">IEO70_01330</name>
</gene>
<dbReference type="InterPro" id="IPR027417">
    <property type="entry name" value="P-loop_NTPase"/>
</dbReference>
<dbReference type="GO" id="GO:0005886">
    <property type="term" value="C:plasma membrane"/>
    <property type="evidence" value="ECO:0007669"/>
    <property type="project" value="UniProtKB-SubCell"/>
</dbReference>
<evidence type="ECO:0000256" key="4">
    <source>
        <dbReference type="ARBA" id="ARBA00022496"/>
    </source>
</evidence>
<evidence type="ECO:0000313" key="12">
    <source>
        <dbReference type="Proteomes" id="UP000602076"/>
    </source>
</evidence>
<keyword evidence="12" id="KW-1185">Reference proteome</keyword>
<dbReference type="SUPFAM" id="SSF52540">
    <property type="entry name" value="P-loop containing nucleoside triphosphate hydrolases"/>
    <property type="match status" value="1"/>
</dbReference>
<dbReference type="PANTHER" id="PTHR42771:SF11">
    <property type="entry name" value="FERRICHROME TRANSPORT ATP-BINDING PROTEIN FHUC"/>
    <property type="match status" value="1"/>
</dbReference>
<comment type="subcellular location">
    <subcellularLocation>
        <location evidence="1">Cell membrane</location>
        <topology evidence="1">Peripheral membrane protein</topology>
    </subcellularLocation>
</comment>
<keyword evidence="6 11" id="KW-0067">ATP-binding</keyword>
<organism evidence="11 12">
    <name type="scientific">Peribacillus faecalis</name>
    <dbReference type="NCBI Taxonomy" id="2772559"/>
    <lineage>
        <taxon>Bacteria</taxon>
        <taxon>Bacillati</taxon>
        <taxon>Bacillota</taxon>
        <taxon>Bacilli</taxon>
        <taxon>Bacillales</taxon>
        <taxon>Bacillaceae</taxon>
        <taxon>Peribacillus</taxon>
    </lineage>
</organism>
<dbReference type="GO" id="GO:0016887">
    <property type="term" value="F:ATP hydrolysis activity"/>
    <property type="evidence" value="ECO:0007669"/>
    <property type="project" value="InterPro"/>
</dbReference>
<dbReference type="Pfam" id="PF00005">
    <property type="entry name" value="ABC_tran"/>
    <property type="match status" value="1"/>
</dbReference>
<keyword evidence="8" id="KW-0406">Ion transport</keyword>
<evidence type="ECO:0000256" key="2">
    <source>
        <dbReference type="ARBA" id="ARBA00022448"/>
    </source>
</evidence>
<dbReference type="InterPro" id="IPR003439">
    <property type="entry name" value="ABC_transporter-like_ATP-bd"/>
</dbReference>
<dbReference type="GO" id="GO:0005524">
    <property type="term" value="F:ATP binding"/>
    <property type="evidence" value="ECO:0007669"/>
    <property type="project" value="UniProtKB-KW"/>
</dbReference>
<dbReference type="RefSeq" id="WP_190996557.1">
    <property type="nucleotide sequence ID" value="NZ_JACXSI010000002.1"/>
</dbReference>
<evidence type="ECO:0000313" key="11">
    <source>
        <dbReference type="EMBL" id="MBD3107007.1"/>
    </source>
</evidence>
<sequence>MIAIEAKNICHQIEGFSLNDINLSIPKSKITTIIGPNGSGKSTFLKIISQLLTCKCGEICVYDKPVECYKKKDFAKTVSMLPQSKQSLPDITVKELVSYGRSPYKSLFQKGNTSADDEIIEWAMDVTGITKNQNRMFHSLSGGEQQKARIAMALAQKTDILLLDEPTTYLDIAHQIDVMEILQQINEEYKITIVMVLHELQQAAAYSDFLIALKGGCVAKFGEPQSILTSEFLKNVYNIDASIRFEDSYPIIIPNKPIKGK</sequence>
<keyword evidence="7" id="KW-0408">Iron</keyword>
<evidence type="ECO:0000259" key="10">
    <source>
        <dbReference type="PROSITE" id="PS50893"/>
    </source>
</evidence>
<keyword evidence="5" id="KW-0547">Nucleotide-binding</keyword>
<name>A0A927CUK9_9BACI</name>
<dbReference type="InterPro" id="IPR051535">
    <property type="entry name" value="Siderophore_ABC-ATPase"/>
</dbReference>
<dbReference type="FunFam" id="3.40.50.300:FF:000134">
    <property type="entry name" value="Iron-enterobactin ABC transporter ATP-binding protein"/>
    <property type="match status" value="1"/>
</dbReference>
<evidence type="ECO:0000256" key="5">
    <source>
        <dbReference type="ARBA" id="ARBA00022741"/>
    </source>
</evidence>
<keyword evidence="4" id="KW-0410">Iron transport</keyword>
<dbReference type="Gene3D" id="3.40.50.300">
    <property type="entry name" value="P-loop containing nucleotide triphosphate hydrolases"/>
    <property type="match status" value="1"/>
</dbReference>
<dbReference type="CDD" id="cd03214">
    <property type="entry name" value="ABC_Iron-Siderophores_B12_Hemin"/>
    <property type="match status" value="1"/>
</dbReference>
<dbReference type="AlphaFoldDB" id="A0A927CUK9"/>
<evidence type="ECO:0000256" key="8">
    <source>
        <dbReference type="ARBA" id="ARBA00023065"/>
    </source>
</evidence>
<dbReference type="GO" id="GO:0006826">
    <property type="term" value="P:iron ion transport"/>
    <property type="evidence" value="ECO:0007669"/>
    <property type="project" value="UniProtKB-KW"/>
</dbReference>
<dbReference type="EMBL" id="JACXSI010000002">
    <property type="protein sequence ID" value="MBD3107007.1"/>
    <property type="molecule type" value="Genomic_DNA"/>
</dbReference>
<feature type="domain" description="ABC transporter" evidence="10">
    <location>
        <begin position="2"/>
        <end position="240"/>
    </location>
</feature>
<accession>A0A927CUK9</accession>
<dbReference type="PROSITE" id="PS00211">
    <property type="entry name" value="ABC_TRANSPORTER_1"/>
    <property type="match status" value="1"/>
</dbReference>